<dbReference type="EMBL" id="UYJE01002909">
    <property type="protein sequence ID" value="VDI14749.1"/>
    <property type="molecule type" value="Genomic_DNA"/>
</dbReference>
<feature type="transmembrane region" description="Helical" evidence="1">
    <location>
        <begin position="316"/>
        <end position="337"/>
    </location>
</feature>
<protein>
    <recommendedName>
        <fullName evidence="4">WSC domain-containing protein</fullName>
    </recommendedName>
</protein>
<evidence type="ECO:0000313" key="2">
    <source>
        <dbReference type="EMBL" id="VDI14749.1"/>
    </source>
</evidence>
<reference evidence="2" key="1">
    <citation type="submission" date="2018-11" db="EMBL/GenBank/DDBJ databases">
        <authorList>
            <person name="Alioto T."/>
            <person name="Alioto T."/>
        </authorList>
    </citation>
    <scope>NUCLEOTIDE SEQUENCE</scope>
</reference>
<evidence type="ECO:0000313" key="3">
    <source>
        <dbReference type="Proteomes" id="UP000596742"/>
    </source>
</evidence>
<sequence>MDGFNNVCMIFFIINIDHIQYISNKKLFNNSVSPVCQKYISFRKYDRIGVNKTENAGSDDLMWVQAKDQSLQWIEYFGCHELNKTTEDELNNTKNVPIHINASSYRIQNCISHCHKFYRRFSYFGLKGSYCYCLSRKLSFDARVQNERVEEISENCCNGNNSIMLYSKQKDETDNNTDIRRNCVAIEMSFDGTHCNTSLPYIYIRCDETSTLQVTNNQTNGFETDKDCSKNIPNFQNSTHEDMFWMVIPRDEHFLKNGIDIDFTCRMTKLFENIVNPVLEECCNLSYYTVCNNNTNWTNKSSSWNSSSFCSTNECIIYSSSSVAGIICITVFVVLVCNANRNRKKVRINELANRTVEEIQLDEMPTASSSLYEEHFDADINQINQTESNEVNDAENYRSGSKYRLKEDTIRQKRKSEEQTVAENEYNSLNYTLRKPDNSASNTVYDKVKPAIITLIRGEQFVGTEYDSVDVLKSNPKTDLLSKV</sequence>
<keyword evidence="1" id="KW-0812">Transmembrane</keyword>
<evidence type="ECO:0000256" key="1">
    <source>
        <dbReference type="SAM" id="Phobius"/>
    </source>
</evidence>
<gene>
    <name evidence="2" type="ORF">MGAL_10B018779</name>
</gene>
<organism evidence="2 3">
    <name type="scientific">Mytilus galloprovincialis</name>
    <name type="common">Mediterranean mussel</name>
    <dbReference type="NCBI Taxonomy" id="29158"/>
    <lineage>
        <taxon>Eukaryota</taxon>
        <taxon>Metazoa</taxon>
        <taxon>Spiralia</taxon>
        <taxon>Lophotrochozoa</taxon>
        <taxon>Mollusca</taxon>
        <taxon>Bivalvia</taxon>
        <taxon>Autobranchia</taxon>
        <taxon>Pteriomorphia</taxon>
        <taxon>Mytilida</taxon>
        <taxon>Mytiloidea</taxon>
        <taxon>Mytilidae</taxon>
        <taxon>Mytilinae</taxon>
        <taxon>Mytilus</taxon>
    </lineage>
</organism>
<dbReference type="Proteomes" id="UP000596742">
    <property type="component" value="Unassembled WGS sequence"/>
</dbReference>
<keyword evidence="1" id="KW-0472">Membrane</keyword>
<accession>A0A8B6D518</accession>
<proteinExistence type="predicted"/>
<comment type="caution">
    <text evidence="2">The sequence shown here is derived from an EMBL/GenBank/DDBJ whole genome shotgun (WGS) entry which is preliminary data.</text>
</comment>
<name>A0A8B6D518_MYTGA</name>
<keyword evidence="3" id="KW-1185">Reference proteome</keyword>
<dbReference type="OrthoDB" id="6122135at2759"/>
<dbReference type="AlphaFoldDB" id="A0A8B6D518"/>
<evidence type="ECO:0008006" key="4">
    <source>
        <dbReference type="Google" id="ProtNLM"/>
    </source>
</evidence>
<keyword evidence="1" id="KW-1133">Transmembrane helix</keyword>